<dbReference type="SUPFAM" id="SSF89082">
    <property type="entry name" value="Antibiotic binding domain of TipA-like multidrug resistance regulators"/>
    <property type="match status" value="1"/>
</dbReference>
<name>A0ABW1RXG1_9LACO</name>
<dbReference type="InterPro" id="IPR009061">
    <property type="entry name" value="DNA-bd_dom_put_sf"/>
</dbReference>
<sequence length="253" mass="28513">MIYQITALAKLAGVSVRTLRYYDQIGLLQPAYVGDNGYRYYETPQVDQLQQIRLYRAMGVPLAQIKPLLAADDATIMPTLQHQYQQLLAQRQQVDRLLVLVQATLASRQGGVKMTDSEKFAAFKQQQLANNEATYGAELSETYDAQTLKQARDQFANLSAADYAAMQTVEADLMTQLKSVLTTGDLKSAAAKKTYQDHRQWLSYRWPDYSAAKHRGLAMMYQADDRFQAYYDARAGHGAGELLAQIIMTYAQD</sequence>
<evidence type="ECO:0000256" key="2">
    <source>
        <dbReference type="ARBA" id="ARBA00023125"/>
    </source>
</evidence>
<proteinExistence type="predicted"/>
<dbReference type="PANTHER" id="PTHR30204:SF90">
    <property type="entry name" value="HTH-TYPE TRANSCRIPTIONAL ACTIVATOR MTA"/>
    <property type="match status" value="1"/>
</dbReference>
<dbReference type="SMART" id="SM00422">
    <property type="entry name" value="HTH_MERR"/>
    <property type="match status" value="1"/>
</dbReference>
<accession>A0ABW1RXG1</accession>
<dbReference type="Pfam" id="PF07739">
    <property type="entry name" value="TipAS"/>
    <property type="match status" value="1"/>
</dbReference>
<keyword evidence="1" id="KW-0805">Transcription regulation</keyword>
<protein>
    <submittedName>
        <fullName evidence="6">MerR family transcriptional regulator</fullName>
    </submittedName>
</protein>
<dbReference type="PRINTS" id="PR00040">
    <property type="entry name" value="HTHMERR"/>
</dbReference>
<comment type="caution">
    <text evidence="6">The sequence shown here is derived from an EMBL/GenBank/DDBJ whole genome shotgun (WGS) entry which is preliminary data.</text>
</comment>
<evidence type="ECO:0000313" key="7">
    <source>
        <dbReference type="Proteomes" id="UP001596282"/>
    </source>
</evidence>
<gene>
    <name evidence="6" type="ORF">ACFP5Y_03050</name>
</gene>
<dbReference type="RefSeq" id="WP_171001471.1">
    <property type="nucleotide sequence ID" value="NZ_BJDJ01000013.1"/>
</dbReference>
<dbReference type="PANTHER" id="PTHR30204">
    <property type="entry name" value="REDOX-CYCLING DRUG-SENSING TRANSCRIPTIONAL ACTIVATOR SOXR"/>
    <property type="match status" value="1"/>
</dbReference>
<dbReference type="PROSITE" id="PS50937">
    <property type="entry name" value="HTH_MERR_2"/>
    <property type="match status" value="1"/>
</dbReference>
<dbReference type="SUPFAM" id="SSF46955">
    <property type="entry name" value="Putative DNA-binding domain"/>
    <property type="match status" value="1"/>
</dbReference>
<dbReference type="EMBL" id="JBHSSC010000007">
    <property type="protein sequence ID" value="MFC6180201.1"/>
    <property type="molecule type" value="Genomic_DNA"/>
</dbReference>
<evidence type="ECO:0000256" key="3">
    <source>
        <dbReference type="ARBA" id="ARBA00023159"/>
    </source>
</evidence>
<dbReference type="InterPro" id="IPR012925">
    <property type="entry name" value="TipAS_dom"/>
</dbReference>
<reference evidence="7" key="1">
    <citation type="journal article" date="2019" name="Int. J. Syst. Evol. Microbiol.">
        <title>The Global Catalogue of Microorganisms (GCM) 10K type strain sequencing project: providing services to taxonomists for standard genome sequencing and annotation.</title>
        <authorList>
            <consortium name="The Broad Institute Genomics Platform"/>
            <consortium name="The Broad Institute Genome Sequencing Center for Infectious Disease"/>
            <person name="Wu L."/>
            <person name="Ma J."/>
        </authorList>
    </citation>
    <scope>NUCLEOTIDE SEQUENCE [LARGE SCALE GENOMIC DNA]</scope>
    <source>
        <strain evidence="7">CCM 8933</strain>
    </source>
</reference>
<dbReference type="InterPro" id="IPR036244">
    <property type="entry name" value="TipA-like_antibiotic-bd"/>
</dbReference>
<keyword evidence="7" id="KW-1185">Reference proteome</keyword>
<evidence type="ECO:0000259" key="5">
    <source>
        <dbReference type="PROSITE" id="PS50937"/>
    </source>
</evidence>
<dbReference type="InterPro" id="IPR000551">
    <property type="entry name" value="MerR-type_HTH_dom"/>
</dbReference>
<dbReference type="CDD" id="cd01106">
    <property type="entry name" value="HTH_TipAL-Mta"/>
    <property type="match status" value="1"/>
</dbReference>
<evidence type="ECO:0000256" key="4">
    <source>
        <dbReference type="ARBA" id="ARBA00023163"/>
    </source>
</evidence>
<dbReference type="Gene3D" id="1.10.490.50">
    <property type="entry name" value="Antibiotic binding domain of TipA-like multidrug resistance regulators"/>
    <property type="match status" value="1"/>
</dbReference>
<keyword evidence="4" id="KW-0804">Transcription</keyword>
<dbReference type="Proteomes" id="UP001596282">
    <property type="component" value="Unassembled WGS sequence"/>
</dbReference>
<dbReference type="Pfam" id="PF13411">
    <property type="entry name" value="MerR_1"/>
    <property type="match status" value="1"/>
</dbReference>
<keyword evidence="2" id="KW-0238">DNA-binding</keyword>
<dbReference type="InterPro" id="IPR047057">
    <property type="entry name" value="MerR_fam"/>
</dbReference>
<feature type="domain" description="HTH merR-type" evidence="5">
    <location>
        <begin position="1"/>
        <end position="71"/>
    </location>
</feature>
<evidence type="ECO:0000256" key="1">
    <source>
        <dbReference type="ARBA" id="ARBA00023015"/>
    </source>
</evidence>
<keyword evidence="3" id="KW-0010">Activator</keyword>
<dbReference type="Gene3D" id="1.10.1660.10">
    <property type="match status" value="1"/>
</dbReference>
<organism evidence="6 7">
    <name type="scientific">Lactiplantibacillus daowaiensis</name>
    <dbReference type="NCBI Taxonomy" id="2559918"/>
    <lineage>
        <taxon>Bacteria</taxon>
        <taxon>Bacillati</taxon>
        <taxon>Bacillota</taxon>
        <taxon>Bacilli</taxon>
        <taxon>Lactobacillales</taxon>
        <taxon>Lactobacillaceae</taxon>
        <taxon>Lactiplantibacillus</taxon>
    </lineage>
</organism>
<evidence type="ECO:0000313" key="6">
    <source>
        <dbReference type="EMBL" id="MFC6180201.1"/>
    </source>
</evidence>